<feature type="compositionally biased region" description="Acidic residues" evidence="4">
    <location>
        <begin position="90"/>
        <end position="113"/>
    </location>
</feature>
<dbReference type="GO" id="GO:0046983">
    <property type="term" value="F:protein dimerization activity"/>
    <property type="evidence" value="ECO:0007669"/>
    <property type="project" value="InterPro"/>
</dbReference>
<dbReference type="EMBL" id="JAIWYP010000004">
    <property type="protein sequence ID" value="KAH3841997.1"/>
    <property type="molecule type" value="Genomic_DNA"/>
</dbReference>
<evidence type="ECO:0000256" key="3">
    <source>
        <dbReference type="ARBA" id="ARBA00022803"/>
    </source>
</evidence>
<evidence type="ECO:0000256" key="2">
    <source>
        <dbReference type="ARBA" id="ARBA00022737"/>
    </source>
</evidence>
<keyword evidence="3" id="KW-0802">TPR repeat</keyword>
<proteinExistence type="inferred from homology"/>
<dbReference type="GO" id="GO:0030544">
    <property type="term" value="F:Hsp70 protein binding"/>
    <property type="evidence" value="ECO:0007669"/>
    <property type="project" value="TreeGrafter"/>
</dbReference>
<feature type="compositionally biased region" description="Acidic residues" evidence="4">
    <location>
        <begin position="68"/>
        <end position="83"/>
    </location>
</feature>
<keyword evidence="7" id="KW-1185">Reference proteome</keyword>
<name>A0A9D4QTE1_DREPO</name>
<dbReference type="CDD" id="cd14438">
    <property type="entry name" value="Hip_N"/>
    <property type="match status" value="1"/>
</dbReference>
<evidence type="ECO:0000313" key="6">
    <source>
        <dbReference type="EMBL" id="KAH3841997.1"/>
    </source>
</evidence>
<accession>A0A9D4QTE1</accession>
<gene>
    <name evidence="6" type="ORF">DPMN_115485</name>
</gene>
<evidence type="ECO:0000313" key="7">
    <source>
        <dbReference type="Proteomes" id="UP000828390"/>
    </source>
</evidence>
<dbReference type="AlphaFoldDB" id="A0A9D4QTE1"/>
<dbReference type="FunFam" id="6.10.250.3420:FF:000001">
    <property type="entry name" value="Hsc70-interacting protein-like protein"/>
    <property type="match status" value="1"/>
</dbReference>
<evidence type="ECO:0000256" key="4">
    <source>
        <dbReference type="SAM" id="MobiDB-lite"/>
    </source>
</evidence>
<protein>
    <recommendedName>
        <fullName evidence="5">Hsp70-interacting protein N-terminal domain-containing protein</fullName>
    </recommendedName>
</protein>
<dbReference type="PANTHER" id="PTHR45883:SF2">
    <property type="entry name" value="HSC70-INTERACTING PROTEIN"/>
    <property type="match status" value="1"/>
</dbReference>
<evidence type="ECO:0000256" key="1">
    <source>
        <dbReference type="ARBA" id="ARBA00009015"/>
    </source>
</evidence>
<dbReference type="Gene3D" id="6.10.250.3420">
    <property type="match status" value="1"/>
</dbReference>
<dbReference type="InterPro" id="IPR034649">
    <property type="entry name" value="Hip_N"/>
</dbReference>
<feature type="domain" description="Hsp70-interacting protein N-terminal" evidence="5">
    <location>
        <begin position="7"/>
        <end position="46"/>
    </location>
</feature>
<evidence type="ECO:0000259" key="5">
    <source>
        <dbReference type="Pfam" id="PF18253"/>
    </source>
</evidence>
<comment type="similarity">
    <text evidence="1">Belongs to the FAM10 family.</text>
</comment>
<organism evidence="6 7">
    <name type="scientific">Dreissena polymorpha</name>
    <name type="common">Zebra mussel</name>
    <name type="synonym">Mytilus polymorpha</name>
    <dbReference type="NCBI Taxonomy" id="45954"/>
    <lineage>
        <taxon>Eukaryota</taxon>
        <taxon>Metazoa</taxon>
        <taxon>Spiralia</taxon>
        <taxon>Lophotrochozoa</taxon>
        <taxon>Mollusca</taxon>
        <taxon>Bivalvia</taxon>
        <taxon>Autobranchia</taxon>
        <taxon>Heteroconchia</taxon>
        <taxon>Euheterodonta</taxon>
        <taxon>Imparidentia</taxon>
        <taxon>Neoheterodontei</taxon>
        <taxon>Myida</taxon>
        <taxon>Dreissenoidea</taxon>
        <taxon>Dreissenidae</taxon>
        <taxon>Dreissena</taxon>
    </lineage>
</organism>
<dbReference type="Pfam" id="PF18253">
    <property type="entry name" value="HipN"/>
    <property type="match status" value="1"/>
</dbReference>
<feature type="region of interest" description="Disordered" evidence="4">
    <location>
        <begin position="41"/>
        <end position="137"/>
    </location>
</feature>
<dbReference type="Proteomes" id="UP000828390">
    <property type="component" value="Unassembled WGS sequence"/>
</dbReference>
<dbReference type="PANTHER" id="PTHR45883">
    <property type="entry name" value="HSC70-INTERACTING PROTEIN"/>
    <property type="match status" value="1"/>
</dbReference>
<keyword evidence="2" id="KW-0677">Repeat</keyword>
<reference evidence="6" key="2">
    <citation type="submission" date="2020-11" db="EMBL/GenBank/DDBJ databases">
        <authorList>
            <person name="McCartney M.A."/>
            <person name="Auch B."/>
            <person name="Kono T."/>
            <person name="Mallez S."/>
            <person name="Becker A."/>
            <person name="Gohl D.M."/>
            <person name="Silverstein K.A.T."/>
            <person name="Koren S."/>
            <person name="Bechman K.B."/>
            <person name="Herman A."/>
            <person name="Abrahante J.E."/>
            <person name="Garbe J."/>
        </authorList>
    </citation>
    <scope>NUCLEOTIDE SEQUENCE</scope>
    <source>
        <strain evidence="6">Duluth1</strain>
        <tissue evidence="6">Whole animal</tissue>
    </source>
</reference>
<reference evidence="6" key="1">
    <citation type="journal article" date="2019" name="bioRxiv">
        <title>The Genome of the Zebra Mussel, Dreissena polymorpha: A Resource for Invasive Species Research.</title>
        <authorList>
            <person name="McCartney M.A."/>
            <person name="Auch B."/>
            <person name="Kono T."/>
            <person name="Mallez S."/>
            <person name="Zhang Y."/>
            <person name="Obille A."/>
            <person name="Becker A."/>
            <person name="Abrahante J.E."/>
            <person name="Garbe J."/>
            <person name="Badalamenti J.P."/>
            <person name="Herman A."/>
            <person name="Mangelson H."/>
            <person name="Liachko I."/>
            <person name="Sullivan S."/>
            <person name="Sone E.D."/>
            <person name="Koren S."/>
            <person name="Silverstein K.A.T."/>
            <person name="Beckman K.B."/>
            <person name="Gohl D.M."/>
        </authorList>
    </citation>
    <scope>NUCLEOTIDE SEQUENCE</scope>
    <source>
        <strain evidence="6">Duluth1</strain>
        <tissue evidence="6">Whole animal</tissue>
    </source>
</reference>
<sequence>MSGLPKAQLEQLKQFIEACRAQPDLLHTPDLAFFKDWLEGMGATLPPPAAKKQEPPKSQKKAPPAPEPEPEIESEESDIDLDNEGVVADAGEDEVPEYPDMETEVTEEMMDQSDELRGQATSALGDGNLEGSFETVQ</sequence>
<comment type="caution">
    <text evidence="6">The sequence shown here is derived from an EMBL/GenBank/DDBJ whole genome shotgun (WGS) entry which is preliminary data.</text>
</comment>